<keyword evidence="7" id="KW-0283">Flagellar rotation</keyword>
<comment type="subcellular location">
    <subcellularLocation>
        <location evidence="1">Bacterial flagellum basal body</location>
    </subcellularLocation>
    <subcellularLocation>
        <location evidence="2">Cell membrane</location>
        <topology evidence="2">Peripheral membrane protein</topology>
    </subcellularLocation>
</comment>
<dbReference type="PANTHER" id="PTHR30034:SF6">
    <property type="entry name" value="YOP PROTEINS TRANSLOCATION PROTEIN Q"/>
    <property type="match status" value="1"/>
</dbReference>
<dbReference type="InterPro" id="IPR028976">
    <property type="entry name" value="CheC-like_sf"/>
</dbReference>
<accession>A0A4V3AP83</accession>
<proteinExistence type="inferred from homology"/>
<protein>
    <recommendedName>
        <fullName evidence="4">Flagellar motor switch protein FliM</fullName>
    </recommendedName>
</protein>
<dbReference type="RefSeq" id="WP_133316541.1">
    <property type="nucleotide sequence ID" value="NZ_SMTL01000003.1"/>
</dbReference>
<dbReference type="GO" id="GO:0050918">
    <property type="term" value="P:positive chemotaxis"/>
    <property type="evidence" value="ECO:0007669"/>
    <property type="project" value="TreeGrafter"/>
</dbReference>
<dbReference type="GO" id="GO:0071978">
    <property type="term" value="P:bacterial-type flagellum-dependent swarming motility"/>
    <property type="evidence" value="ECO:0007669"/>
    <property type="project" value="TreeGrafter"/>
</dbReference>
<comment type="caution">
    <text evidence="12">The sequence shown here is derived from an EMBL/GenBank/DDBJ whole genome shotgun (WGS) entry which is preliminary data.</text>
</comment>
<dbReference type="EMBL" id="SMTL01000003">
    <property type="protein sequence ID" value="TDK35118.1"/>
    <property type="molecule type" value="Genomic_DNA"/>
</dbReference>
<keyword evidence="5" id="KW-1003">Cell membrane</keyword>
<keyword evidence="12" id="KW-0966">Cell projection</keyword>
<evidence type="ECO:0000256" key="10">
    <source>
        <dbReference type="ARBA" id="ARBA00025044"/>
    </source>
</evidence>
<evidence type="ECO:0000256" key="9">
    <source>
        <dbReference type="ARBA" id="ARBA00023143"/>
    </source>
</evidence>
<evidence type="ECO:0000313" key="12">
    <source>
        <dbReference type="EMBL" id="TDK35118.1"/>
    </source>
</evidence>
<sequence length="313" mass="33630">MTKQLSQASRPMDRVVLARLTGNLGDAKTVARCCSDVAALHCQLLGDMIREDMQLELDIEFLEHRSGLNSALVAELGAEYTLASATLRNWCPHFVLGTKNDLAIAIIAQLLGDASPQGGGGESRALSSIEADIAALVFTKMASVMRSGLNAPGNFEPVLSAPYPAGEYAQHAADVEDDFAAAIKLQVTLGALVSEIVLVIPQNVLLKTTIVKTTAQLADGREADERLTDRVLRSQVDLCARIKLTPLKLGSIARLRPGDIIPFEDMGEVSVDMDANGKMMYRCEFGRSGDSYSVKVKSNSNPEGTTIKQILDI</sequence>
<gene>
    <name evidence="12" type="ORF">E2F50_12680</name>
</gene>
<evidence type="ECO:0000256" key="5">
    <source>
        <dbReference type="ARBA" id="ARBA00022475"/>
    </source>
</evidence>
<dbReference type="GO" id="GO:0009425">
    <property type="term" value="C:bacterial-type flagellum basal body"/>
    <property type="evidence" value="ECO:0007669"/>
    <property type="project" value="UniProtKB-SubCell"/>
</dbReference>
<feature type="domain" description="Flagellar motor switch protein FliN-like C-terminal" evidence="11">
    <location>
        <begin position="230"/>
        <end position="298"/>
    </location>
</feature>
<dbReference type="PANTHER" id="PTHR30034">
    <property type="entry name" value="FLAGELLAR MOTOR SWITCH PROTEIN FLIM"/>
    <property type="match status" value="1"/>
</dbReference>
<evidence type="ECO:0000256" key="6">
    <source>
        <dbReference type="ARBA" id="ARBA00022500"/>
    </source>
</evidence>
<comment type="function">
    <text evidence="10">FliM is one of three proteins (FliG, FliN, FliM) that forms the rotor-mounted switch complex (C ring), located at the base of the basal body. This complex interacts with the CheY and CheZ chemotaxis proteins, in addition to contacting components of the motor that determine the direction of flagellar rotation.</text>
</comment>
<evidence type="ECO:0000256" key="3">
    <source>
        <dbReference type="ARBA" id="ARBA00011049"/>
    </source>
</evidence>
<organism evidence="12 13">
    <name type="scientific">Rhizobium deserti</name>
    <dbReference type="NCBI Taxonomy" id="2547961"/>
    <lineage>
        <taxon>Bacteria</taxon>
        <taxon>Pseudomonadati</taxon>
        <taxon>Pseudomonadota</taxon>
        <taxon>Alphaproteobacteria</taxon>
        <taxon>Hyphomicrobiales</taxon>
        <taxon>Rhizobiaceae</taxon>
        <taxon>Rhizobium/Agrobacterium group</taxon>
        <taxon>Rhizobium</taxon>
    </lineage>
</organism>
<keyword evidence="8" id="KW-0472">Membrane</keyword>
<evidence type="ECO:0000256" key="8">
    <source>
        <dbReference type="ARBA" id="ARBA00023136"/>
    </source>
</evidence>
<evidence type="ECO:0000256" key="4">
    <source>
        <dbReference type="ARBA" id="ARBA00021898"/>
    </source>
</evidence>
<evidence type="ECO:0000256" key="2">
    <source>
        <dbReference type="ARBA" id="ARBA00004202"/>
    </source>
</evidence>
<reference evidence="12 13" key="1">
    <citation type="submission" date="2019-03" db="EMBL/GenBank/DDBJ databases">
        <title>Rhizobium sp. nov., an bacterium isolated from biocrust in Mu Us Desert.</title>
        <authorList>
            <person name="Lixiong L."/>
        </authorList>
    </citation>
    <scope>NUCLEOTIDE SEQUENCE [LARGE SCALE GENOMIC DNA]</scope>
    <source>
        <strain evidence="12 13">SPY-1</strain>
    </source>
</reference>
<dbReference type="Proteomes" id="UP000295238">
    <property type="component" value="Unassembled WGS sequence"/>
</dbReference>
<dbReference type="Pfam" id="PF01052">
    <property type="entry name" value="FliMN_C"/>
    <property type="match status" value="1"/>
</dbReference>
<dbReference type="Gene3D" id="3.40.1550.10">
    <property type="entry name" value="CheC-like"/>
    <property type="match status" value="1"/>
</dbReference>
<dbReference type="InterPro" id="IPR036429">
    <property type="entry name" value="SpoA-like_sf"/>
</dbReference>
<keyword evidence="6" id="KW-0145">Chemotaxis</keyword>
<name>A0A4V3AP83_9HYPH</name>
<keyword evidence="9" id="KW-0975">Bacterial flagellum</keyword>
<dbReference type="AlphaFoldDB" id="A0A4V3AP83"/>
<keyword evidence="12" id="KW-0969">Cilium</keyword>
<evidence type="ECO:0000256" key="1">
    <source>
        <dbReference type="ARBA" id="ARBA00004117"/>
    </source>
</evidence>
<dbReference type="OrthoDB" id="8273530at2"/>
<dbReference type="GO" id="GO:0005886">
    <property type="term" value="C:plasma membrane"/>
    <property type="evidence" value="ECO:0007669"/>
    <property type="project" value="UniProtKB-SubCell"/>
</dbReference>
<dbReference type="InterPro" id="IPR001543">
    <property type="entry name" value="FliN-like_C"/>
</dbReference>
<evidence type="ECO:0000256" key="7">
    <source>
        <dbReference type="ARBA" id="ARBA00022779"/>
    </source>
</evidence>
<evidence type="ECO:0000313" key="13">
    <source>
        <dbReference type="Proteomes" id="UP000295238"/>
    </source>
</evidence>
<dbReference type="Gene3D" id="2.30.330.10">
    <property type="entry name" value="SpoA-like"/>
    <property type="match status" value="1"/>
</dbReference>
<comment type="similarity">
    <text evidence="3">Belongs to the FliM family.</text>
</comment>
<dbReference type="SUPFAM" id="SSF101801">
    <property type="entry name" value="Surface presentation of antigens (SPOA)"/>
    <property type="match status" value="1"/>
</dbReference>
<keyword evidence="13" id="KW-1185">Reference proteome</keyword>
<keyword evidence="12" id="KW-0282">Flagellum</keyword>
<evidence type="ECO:0000259" key="11">
    <source>
        <dbReference type="Pfam" id="PF01052"/>
    </source>
</evidence>